<feature type="domain" description="DUF222" evidence="2">
    <location>
        <begin position="73"/>
        <end position="228"/>
    </location>
</feature>
<dbReference type="RefSeq" id="WP_233732595.1">
    <property type="nucleotide sequence ID" value="NZ_JAJVCN010000004.1"/>
</dbReference>
<proteinExistence type="predicted"/>
<name>A0ABS8ZTK9_9PSEU</name>
<dbReference type="Pfam" id="PF02720">
    <property type="entry name" value="DUF222"/>
    <property type="match status" value="1"/>
</dbReference>
<accession>A0ABS8ZTK9</accession>
<organism evidence="3 4">
    <name type="scientific">Kibdelosporangium philippinense</name>
    <dbReference type="NCBI Taxonomy" id="211113"/>
    <lineage>
        <taxon>Bacteria</taxon>
        <taxon>Bacillati</taxon>
        <taxon>Actinomycetota</taxon>
        <taxon>Actinomycetes</taxon>
        <taxon>Pseudonocardiales</taxon>
        <taxon>Pseudonocardiaceae</taxon>
        <taxon>Kibdelosporangium</taxon>
    </lineage>
</organism>
<evidence type="ECO:0000259" key="2">
    <source>
        <dbReference type="Pfam" id="PF02720"/>
    </source>
</evidence>
<evidence type="ECO:0000313" key="3">
    <source>
        <dbReference type="EMBL" id="MCE7010573.1"/>
    </source>
</evidence>
<evidence type="ECO:0000256" key="1">
    <source>
        <dbReference type="SAM" id="MobiDB-lite"/>
    </source>
</evidence>
<gene>
    <name evidence="3" type="ORF">LWC34_48390</name>
</gene>
<dbReference type="Proteomes" id="UP001521150">
    <property type="component" value="Unassembled WGS sequence"/>
</dbReference>
<dbReference type="InterPro" id="IPR003870">
    <property type="entry name" value="DUF222"/>
</dbReference>
<dbReference type="EMBL" id="JAJVCN010000004">
    <property type="protein sequence ID" value="MCE7010573.1"/>
    <property type="molecule type" value="Genomic_DNA"/>
</dbReference>
<sequence length="393" mass="42878">MTADNLTGHADVDSPVIGAIETMNQSQCLNVIIHSARMKAFYEAQIVKALARYSDLRPPPGGSGKELDHDGRQLISAELAVSPRAADIQVRQSRKLVDSLPSTLSALEKGDIDQRRALAMVDLAGRLSKEDASRVERVVLEGGARPNYRRFRDSVRQQVIKVDADAVARRKAARQNPDVSVEPCDDGMCKLIVDMNEDEAILARKRIDTLAEEAKIPGDTRTDGQRRVAVVYDVFVRDNRGEGLSIKVAMDDAVSPTGQSNETERLGDPIACETSSTPEHRADVATSLDPSEPPGHVLDIAHHRYVRPPQLERANECETVGCRAPAETGRIVGSDDSKAVSRDEHCTYHKVKKQHHGWTFNYPAPGVIALTSPDGGMTHTYAVAPAQYLDAPA</sequence>
<keyword evidence="4" id="KW-1185">Reference proteome</keyword>
<reference evidence="3 4" key="1">
    <citation type="submission" date="2021-12" db="EMBL/GenBank/DDBJ databases">
        <title>Genome sequence of Kibdelosporangium philippinense ATCC 49844.</title>
        <authorList>
            <person name="Fedorov E.A."/>
            <person name="Omeragic M."/>
            <person name="Shalygina K.F."/>
            <person name="Maclea K.S."/>
        </authorList>
    </citation>
    <scope>NUCLEOTIDE SEQUENCE [LARGE SCALE GENOMIC DNA]</scope>
    <source>
        <strain evidence="3 4">ATCC 49844</strain>
    </source>
</reference>
<evidence type="ECO:0000313" key="4">
    <source>
        <dbReference type="Proteomes" id="UP001521150"/>
    </source>
</evidence>
<comment type="caution">
    <text evidence="3">The sequence shown here is derived from an EMBL/GenBank/DDBJ whole genome shotgun (WGS) entry which is preliminary data.</text>
</comment>
<protein>
    <submittedName>
        <fullName evidence="3">13E12 repeat family protein</fullName>
    </submittedName>
</protein>
<feature type="region of interest" description="Disordered" evidence="1">
    <location>
        <begin position="254"/>
        <end position="279"/>
    </location>
</feature>